<protein>
    <submittedName>
        <fullName evidence="3">Argonaute-like protein</fullName>
    </submittedName>
</protein>
<dbReference type="EMBL" id="JACAZE010000018">
    <property type="protein sequence ID" value="KAF7295782.1"/>
    <property type="molecule type" value="Genomic_DNA"/>
</dbReference>
<dbReference type="GO" id="GO:0003676">
    <property type="term" value="F:nucleic acid binding"/>
    <property type="evidence" value="ECO:0007669"/>
    <property type="project" value="InterPro"/>
</dbReference>
<dbReference type="InterPro" id="IPR012337">
    <property type="entry name" value="RNaseH-like_sf"/>
</dbReference>
<organism evidence="3 4">
    <name type="scientific">Mycena chlorophos</name>
    <name type="common">Agaric fungus</name>
    <name type="synonym">Agaricus chlorophos</name>
    <dbReference type="NCBI Taxonomy" id="658473"/>
    <lineage>
        <taxon>Eukaryota</taxon>
        <taxon>Fungi</taxon>
        <taxon>Dikarya</taxon>
        <taxon>Basidiomycota</taxon>
        <taxon>Agaricomycotina</taxon>
        <taxon>Agaricomycetes</taxon>
        <taxon>Agaricomycetidae</taxon>
        <taxon>Agaricales</taxon>
        <taxon>Marasmiineae</taxon>
        <taxon>Mycenaceae</taxon>
        <taxon>Mycena</taxon>
    </lineage>
</organism>
<proteinExistence type="predicted"/>
<keyword evidence="4" id="KW-1185">Reference proteome</keyword>
<dbReference type="PANTHER" id="PTHR22891">
    <property type="entry name" value="EUKARYOTIC TRANSLATION INITIATION FACTOR 2C"/>
    <property type="match status" value="1"/>
</dbReference>
<feature type="compositionally biased region" description="Polar residues" evidence="1">
    <location>
        <begin position="1"/>
        <end position="19"/>
    </location>
</feature>
<dbReference type="AlphaFoldDB" id="A0A8H6SCF8"/>
<sequence length="330" mass="33990">MSVYPRTSLSLPHRATSTMPPRKKGKGKVAGKTTASIAGGGATAAGASTRSGQAAQTRTPAAASSSQAAQDSSAPVATTATTAVSAASTPVVANPTPAVVAPGVAQQVLVFDRSESRFQYQVEVMRVVTPVAMGTPAAPRAPAPARSAWGAPRAPTATAQTQRPPKLERIAGDSQVAEQVIQYLRKQAEPDIFEDTIYISNEDSNAKVLYAEAPLTLPEGGLFEVNIPQVGGDAATQAGGQPQPQPQPDSATGNFQVKVALIARGVAGAFFPTKPQEADKSGNAVAGTVVDTHITHPFINDFYLLSHAGILGTSRPAHYSVSDLAIKYSA</sequence>
<dbReference type="Gene3D" id="3.30.420.10">
    <property type="entry name" value="Ribonuclease H-like superfamily/Ribonuclease H"/>
    <property type="match status" value="1"/>
</dbReference>
<evidence type="ECO:0000259" key="2">
    <source>
        <dbReference type="Pfam" id="PF02171"/>
    </source>
</evidence>
<dbReference type="InterPro" id="IPR003165">
    <property type="entry name" value="Piwi"/>
</dbReference>
<evidence type="ECO:0000313" key="4">
    <source>
        <dbReference type="Proteomes" id="UP000613580"/>
    </source>
</evidence>
<comment type="caution">
    <text evidence="3">The sequence shown here is derived from an EMBL/GenBank/DDBJ whole genome shotgun (WGS) entry which is preliminary data.</text>
</comment>
<dbReference type="OrthoDB" id="10252740at2759"/>
<dbReference type="Pfam" id="PF02171">
    <property type="entry name" value="Piwi"/>
    <property type="match status" value="1"/>
</dbReference>
<feature type="region of interest" description="Disordered" evidence="1">
    <location>
        <begin position="136"/>
        <end position="164"/>
    </location>
</feature>
<feature type="region of interest" description="Disordered" evidence="1">
    <location>
        <begin position="232"/>
        <end position="252"/>
    </location>
</feature>
<accession>A0A8H6SCF8</accession>
<feature type="domain" description="Piwi" evidence="2">
    <location>
        <begin position="255"/>
        <end position="321"/>
    </location>
</feature>
<dbReference type="InterPro" id="IPR036397">
    <property type="entry name" value="RNaseH_sf"/>
</dbReference>
<evidence type="ECO:0000256" key="1">
    <source>
        <dbReference type="SAM" id="MobiDB-lite"/>
    </source>
</evidence>
<dbReference type="Proteomes" id="UP000613580">
    <property type="component" value="Unassembled WGS sequence"/>
</dbReference>
<name>A0A8H6SCF8_MYCCL</name>
<dbReference type="SUPFAM" id="SSF53098">
    <property type="entry name" value="Ribonuclease H-like"/>
    <property type="match status" value="1"/>
</dbReference>
<reference evidence="3" key="1">
    <citation type="submission" date="2020-05" db="EMBL/GenBank/DDBJ databases">
        <title>Mycena genomes resolve the evolution of fungal bioluminescence.</title>
        <authorList>
            <person name="Tsai I.J."/>
        </authorList>
    </citation>
    <scope>NUCLEOTIDE SEQUENCE</scope>
    <source>
        <strain evidence="3">110903Hualien_Pintung</strain>
    </source>
</reference>
<gene>
    <name evidence="3" type="ORF">HMN09_01121000</name>
</gene>
<feature type="region of interest" description="Disordered" evidence="1">
    <location>
        <begin position="1"/>
        <end position="74"/>
    </location>
</feature>
<feature type="compositionally biased region" description="Low complexity" evidence="1">
    <location>
        <begin position="44"/>
        <end position="74"/>
    </location>
</feature>
<evidence type="ECO:0000313" key="3">
    <source>
        <dbReference type="EMBL" id="KAF7295782.1"/>
    </source>
</evidence>